<evidence type="ECO:0000256" key="1">
    <source>
        <dbReference type="ARBA" id="ARBA00004651"/>
    </source>
</evidence>
<dbReference type="GO" id="GO:0140114">
    <property type="term" value="P:cellular detoxification of fluoride"/>
    <property type="evidence" value="ECO:0007669"/>
    <property type="project" value="UniProtKB-UniRule"/>
</dbReference>
<keyword evidence="8 12" id="KW-0472">Membrane</keyword>
<dbReference type="Pfam" id="PF02537">
    <property type="entry name" value="CRCB"/>
    <property type="match status" value="1"/>
</dbReference>
<keyword evidence="7 12" id="KW-0406">Ion transport</keyword>
<dbReference type="EMBL" id="RCTF01000021">
    <property type="protein sequence ID" value="RLP74023.1"/>
    <property type="molecule type" value="Genomic_DNA"/>
</dbReference>
<evidence type="ECO:0000256" key="10">
    <source>
        <dbReference type="ARBA" id="ARBA00035120"/>
    </source>
</evidence>
<keyword evidence="6 12" id="KW-0915">Sodium</keyword>
<feature type="transmembrane region" description="Helical" evidence="12">
    <location>
        <begin position="99"/>
        <end position="118"/>
    </location>
</feature>
<feature type="binding site" evidence="12">
    <location>
        <position position="74"/>
    </location>
    <ligand>
        <name>Na(+)</name>
        <dbReference type="ChEBI" id="CHEBI:29101"/>
        <note>structural</note>
    </ligand>
</feature>
<comment type="similarity">
    <text evidence="10 12">Belongs to the fluoride channel Fluc/FEX (TC 1.A.43) family.</text>
</comment>
<dbReference type="HAMAP" id="MF_00454">
    <property type="entry name" value="FluC"/>
    <property type="match status" value="1"/>
</dbReference>
<comment type="catalytic activity">
    <reaction evidence="11">
        <text>fluoride(in) = fluoride(out)</text>
        <dbReference type="Rhea" id="RHEA:76159"/>
        <dbReference type="ChEBI" id="CHEBI:17051"/>
    </reaction>
    <physiologicalReaction direction="left-to-right" evidence="11">
        <dbReference type="Rhea" id="RHEA:76160"/>
    </physiologicalReaction>
</comment>
<keyword evidence="2 12" id="KW-1003">Cell membrane</keyword>
<comment type="caution">
    <text evidence="13">The sequence shown here is derived from an EMBL/GenBank/DDBJ whole genome shotgun (WGS) entry which is preliminary data.</text>
</comment>
<comment type="activity regulation">
    <text evidence="12">Na(+) is not transported, but it plays an essential structural role and its presence is essential for fluoride channel function.</text>
</comment>
<dbReference type="RefSeq" id="WP_121625082.1">
    <property type="nucleotide sequence ID" value="NZ_JACIIW010000003.1"/>
</dbReference>
<evidence type="ECO:0000256" key="2">
    <source>
        <dbReference type="ARBA" id="ARBA00022475"/>
    </source>
</evidence>
<reference evidence="13 14" key="1">
    <citation type="submission" date="2018-10" db="EMBL/GenBank/DDBJ databases">
        <title>Xanthobacter tagetidis genome sequencing and assembly.</title>
        <authorList>
            <person name="Maclea K.S."/>
            <person name="Goen A.E."/>
            <person name="Fatima S.A."/>
        </authorList>
    </citation>
    <scope>NUCLEOTIDE SEQUENCE [LARGE SCALE GENOMIC DNA]</scope>
    <source>
        <strain evidence="13 14">ATCC 700314</strain>
    </source>
</reference>
<feature type="transmembrane region" description="Helical" evidence="12">
    <location>
        <begin position="37"/>
        <end position="57"/>
    </location>
</feature>
<dbReference type="OrthoDB" id="9806299at2"/>
<organism evidence="13 14">
    <name type="scientific">Xanthobacter tagetidis</name>
    <dbReference type="NCBI Taxonomy" id="60216"/>
    <lineage>
        <taxon>Bacteria</taxon>
        <taxon>Pseudomonadati</taxon>
        <taxon>Pseudomonadota</taxon>
        <taxon>Alphaproteobacteria</taxon>
        <taxon>Hyphomicrobiales</taxon>
        <taxon>Xanthobacteraceae</taxon>
        <taxon>Xanthobacter</taxon>
    </lineage>
</organism>
<dbReference type="GO" id="GO:0046872">
    <property type="term" value="F:metal ion binding"/>
    <property type="evidence" value="ECO:0007669"/>
    <property type="project" value="UniProtKB-KW"/>
</dbReference>
<evidence type="ECO:0000256" key="11">
    <source>
        <dbReference type="ARBA" id="ARBA00035585"/>
    </source>
</evidence>
<dbReference type="AlphaFoldDB" id="A0A3L7A159"/>
<keyword evidence="14" id="KW-1185">Reference proteome</keyword>
<dbReference type="PANTHER" id="PTHR28259:SF1">
    <property type="entry name" value="FLUORIDE EXPORT PROTEIN 1-RELATED"/>
    <property type="match status" value="1"/>
</dbReference>
<evidence type="ECO:0000256" key="3">
    <source>
        <dbReference type="ARBA" id="ARBA00022519"/>
    </source>
</evidence>
<gene>
    <name evidence="13" type="primary">ccrB</name>
    <name evidence="12" type="synonym">crcB</name>
    <name evidence="12" type="synonym">fluC</name>
    <name evidence="13" type="ORF">D9R14_19790</name>
</gene>
<feature type="transmembrane region" description="Helical" evidence="12">
    <location>
        <begin position="64"/>
        <end position="87"/>
    </location>
</feature>
<proteinExistence type="inferred from homology"/>
<dbReference type="PANTHER" id="PTHR28259">
    <property type="entry name" value="FLUORIDE EXPORT PROTEIN 1-RELATED"/>
    <property type="match status" value="1"/>
</dbReference>
<keyword evidence="4 12" id="KW-0812">Transmembrane</keyword>
<keyword evidence="3" id="KW-0997">Cell inner membrane</keyword>
<evidence type="ECO:0000313" key="13">
    <source>
        <dbReference type="EMBL" id="RLP74023.1"/>
    </source>
</evidence>
<sequence length="127" mass="13543">MGHPAVLVFVGGGLGAMGREMFMLLFGRYSTAFPVDIFAANMLAAFLLGLVFGLHAARRVPDHVALLISTGFCGGMSTFSSFIFGAYSEMHRPGQLGLSLLYILASLVIGYGLTWLGLQAAARLRRA</sequence>
<protein>
    <recommendedName>
        <fullName evidence="12">Fluoride-specific ion channel FluC</fullName>
    </recommendedName>
</protein>
<feature type="binding site" evidence="12">
    <location>
        <position position="77"/>
    </location>
    <ligand>
        <name>Na(+)</name>
        <dbReference type="ChEBI" id="CHEBI:29101"/>
        <note>structural</note>
    </ligand>
</feature>
<keyword evidence="12" id="KW-0479">Metal-binding</keyword>
<keyword evidence="5 12" id="KW-1133">Transmembrane helix</keyword>
<evidence type="ECO:0000256" key="8">
    <source>
        <dbReference type="ARBA" id="ARBA00023136"/>
    </source>
</evidence>
<name>A0A3L7A159_9HYPH</name>
<evidence type="ECO:0000256" key="4">
    <source>
        <dbReference type="ARBA" id="ARBA00022692"/>
    </source>
</evidence>
<evidence type="ECO:0000256" key="9">
    <source>
        <dbReference type="ARBA" id="ARBA00023303"/>
    </source>
</evidence>
<keyword evidence="12" id="KW-0813">Transport</keyword>
<keyword evidence="9 12" id="KW-0407">Ion channel</keyword>
<comment type="function">
    <text evidence="12">Fluoride-specific ion channel. Important for reducing fluoride concentration in the cell, thus reducing its toxicity.</text>
</comment>
<evidence type="ECO:0000256" key="6">
    <source>
        <dbReference type="ARBA" id="ARBA00023053"/>
    </source>
</evidence>
<evidence type="ECO:0000256" key="12">
    <source>
        <dbReference type="HAMAP-Rule" id="MF_00454"/>
    </source>
</evidence>
<accession>A0A3L7A159</accession>
<dbReference type="Proteomes" id="UP000269692">
    <property type="component" value="Unassembled WGS sequence"/>
</dbReference>
<dbReference type="GO" id="GO:0062054">
    <property type="term" value="F:fluoride channel activity"/>
    <property type="evidence" value="ECO:0007669"/>
    <property type="project" value="UniProtKB-UniRule"/>
</dbReference>
<comment type="subcellular location">
    <subcellularLocation>
        <location evidence="1 12">Cell membrane</location>
        <topology evidence="1 12">Multi-pass membrane protein</topology>
    </subcellularLocation>
</comment>
<evidence type="ECO:0000256" key="7">
    <source>
        <dbReference type="ARBA" id="ARBA00023065"/>
    </source>
</evidence>
<evidence type="ECO:0000256" key="5">
    <source>
        <dbReference type="ARBA" id="ARBA00022989"/>
    </source>
</evidence>
<evidence type="ECO:0000313" key="14">
    <source>
        <dbReference type="Proteomes" id="UP000269692"/>
    </source>
</evidence>
<dbReference type="InterPro" id="IPR003691">
    <property type="entry name" value="FluC"/>
</dbReference>
<dbReference type="GO" id="GO:0005886">
    <property type="term" value="C:plasma membrane"/>
    <property type="evidence" value="ECO:0007669"/>
    <property type="project" value="UniProtKB-SubCell"/>
</dbReference>